<accession>A0ABZ1F8S5</accession>
<evidence type="ECO:0000313" key="2">
    <source>
        <dbReference type="EMBL" id="WSB66714.1"/>
    </source>
</evidence>
<dbReference type="Proteomes" id="UP001344251">
    <property type="component" value="Chromosome"/>
</dbReference>
<name>A0ABZ1F8S5_9ACTN</name>
<feature type="region of interest" description="Disordered" evidence="1">
    <location>
        <begin position="1"/>
        <end position="47"/>
    </location>
</feature>
<dbReference type="RefSeq" id="WP_326615852.1">
    <property type="nucleotide sequence ID" value="NZ_CP109106.1"/>
</dbReference>
<keyword evidence="3" id="KW-1185">Reference proteome</keyword>
<protein>
    <submittedName>
        <fullName evidence="2">Uncharacterized protein</fullName>
    </submittedName>
</protein>
<reference evidence="2 3" key="1">
    <citation type="submission" date="2022-10" db="EMBL/GenBank/DDBJ databases">
        <title>The complete genomes of actinobacterial strains from the NBC collection.</title>
        <authorList>
            <person name="Joergensen T.S."/>
            <person name="Alvarez Arevalo M."/>
            <person name="Sterndorff E.B."/>
            <person name="Faurdal D."/>
            <person name="Vuksanovic O."/>
            <person name="Mourched A.-S."/>
            <person name="Charusanti P."/>
            <person name="Shaw S."/>
            <person name="Blin K."/>
            <person name="Weber T."/>
        </authorList>
    </citation>
    <scope>NUCLEOTIDE SEQUENCE [LARGE SCALE GENOMIC DNA]</scope>
    <source>
        <strain evidence="2 3">NBC 01774</strain>
    </source>
</reference>
<gene>
    <name evidence="2" type="ORF">OG863_01310</name>
</gene>
<dbReference type="EMBL" id="CP109106">
    <property type="protein sequence ID" value="WSB66714.1"/>
    <property type="molecule type" value="Genomic_DNA"/>
</dbReference>
<evidence type="ECO:0000256" key="1">
    <source>
        <dbReference type="SAM" id="MobiDB-lite"/>
    </source>
</evidence>
<proteinExistence type="predicted"/>
<sequence length="47" mass="5041">MEPLHHPANPVSGRDLAQAGFPRTGTSDRPAEDETALPSQVYALQNP</sequence>
<organism evidence="2 3">
    <name type="scientific">Streptomyces decoyicus</name>
    <dbReference type="NCBI Taxonomy" id="249567"/>
    <lineage>
        <taxon>Bacteria</taxon>
        <taxon>Bacillati</taxon>
        <taxon>Actinomycetota</taxon>
        <taxon>Actinomycetes</taxon>
        <taxon>Kitasatosporales</taxon>
        <taxon>Streptomycetaceae</taxon>
        <taxon>Streptomyces</taxon>
    </lineage>
</organism>
<evidence type="ECO:0000313" key="3">
    <source>
        <dbReference type="Proteomes" id="UP001344251"/>
    </source>
</evidence>